<reference evidence="3" key="1">
    <citation type="journal article" date="2019" name="Int. J. Syst. Evol. Microbiol.">
        <title>The Global Catalogue of Microorganisms (GCM) 10K type strain sequencing project: providing services to taxonomists for standard genome sequencing and annotation.</title>
        <authorList>
            <consortium name="The Broad Institute Genomics Platform"/>
            <consortium name="The Broad Institute Genome Sequencing Center for Infectious Disease"/>
            <person name="Wu L."/>
            <person name="Ma J."/>
        </authorList>
    </citation>
    <scope>NUCLEOTIDE SEQUENCE [LARGE SCALE GENOMIC DNA]</scope>
    <source>
        <strain evidence="3">CCUG 61889</strain>
    </source>
</reference>
<dbReference type="Gene3D" id="3.30.450.20">
    <property type="entry name" value="PAS domain"/>
    <property type="match status" value="1"/>
</dbReference>
<dbReference type="PROSITE" id="PS50112">
    <property type="entry name" value="PAS"/>
    <property type="match status" value="1"/>
</dbReference>
<evidence type="ECO:0000313" key="3">
    <source>
        <dbReference type="Proteomes" id="UP001595752"/>
    </source>
</evidence>
<feature type="domain" description="PAS" evidence="1">
    <location>
        <begin position="11"/>
        <end position="37"/>
    </location>
</feature>
<proteinExistence type="predicted"/>
<evidence type="ECO:0000313" key="2">
    <source>
        <dbReference type="EMBL" id="MFC3885182.1"/>
    </source>
</evidence>
<comment type="caution">
    <text evidence="2">The sequence shown here is derived from an EMBL/GenBank/DDBJ whole genome shotgun (WGS) entry which is preliminary data.</text>
</comment>
<organism evidence="2 3">
    <name type="scientific">Bacillus songklensis</name>
    <dbReference type="NCBI Taxonomy" id="1069116"/>
    <lineage>
        <taxon>Bacteria</taxon>
        <taxon>Bacillati</taxon>
        <taxon>Bacillota</taxon>
        <taxon>Bacilli</taxon>
        <taxon>Bacillales</taxon>
        <taxon>Bacillaceae</taxon>
        <taxon>Bacillus</taxon>
    </lineage>
</organism>
<protein>
    <submittedName>
        <fullName evidence="2">PAS domain S-box protein</fullName>
    </submittedName>
</protein>
<accession>A0ABV8B4K9</accession>
<evidence type="ECO:0000259" key="1">
    <source>
        <dbReference type="PROSITE" id="PS50112"/>
    </source>
</evidence>
<dbReference type="NCBIfam" id="TIGR00229">
    <property type="entry name" value="sensory_box"/>
    <property type="match status" value="1"/>
</dbReference>
<dbReference type="InterPro" id="IPR035965">
    <property type="entry name" value="PAS-like_dom_sf"/>
</dbReference>
<dbReference type="CDD" id="cd00130">
    <property type="entry name" value="PAS"/>
    <property type="match status" value="1"/>
</dbReference>
<name>A0ABV8B4K9_9BACI</name>
<dbReference type="InterPro" id="IPR013767">
    <property type="entry name" value="PAS_fold"/>
</dbReference>
<dbReference type="Proteomes" id="UP001595752">
    <property type="component" value="Unassembled WGS sequence"/>
</dbReference>
<dbReference type="EMBL" id="JBHRZT010000068">
    <property type="protein sequence ID" value="MFC3885182.1"/>
    <property type="molecule type" value="Genomic_DNA"/>
</dbReference>
<dbReference type="Pfam" id="PF00989">
    <property type="entry name" value="PAS"/>
    <property type="match status" value="1"/>
</dbReference>
<dbReference type="SUPFAM" id="SSF55785">
    <property type="entry name" value="PYP-like sensor domain (PAS domain)"/>
    <property type="match status" value="1"/>
</dbReference>
<gene>
    <name evidence="2" type="ORF">ACFOU2_17585</name>
</gene>
<dbReference type="InterPro" id="IPR000014">
    <property type="entry name" value="PAS"/>
</dbReference>
<keyword evidence="3" id="KW-1185">Reference proteome</keyword>
<sequence>MICGILTVFFDKRGIITDVKPAGEKMTGFPAEEVIGKPIDITRSSSIKKNLFVWLL</sequence>
<dbReference type="RefSeq" id="WP_377917337.1">
    <property type="nucleotide sequence ID" value="NZ_JBHRZT010000068.1"/>
</dbReference>